<comment type="caution">
    <text evidence="6">The sequence shown here is derived from an EMBL/GenBank/DDBJ whole genome shotgun (WGS) entry which is preliminary data.</text>
</comment>
<accession>A0A8J3QFK7</accession>
<feature type="transmembrane region" description="Helical" evidence="5">
    <location>
        <begin position="205"/>
        <end position="222"/>
    </location>
</feature>
<evidence type="ECO:0000256" key="3">
    <source>
        <dbReference type="ARBA" id="ARBA00022989"/>
    </source>
</evidence>
<organism evidence="6 7">
    <name type="scientific">Rhizocola hellebori</name>
    <dbReference type="NCBI Taxonomy" id="1392758"/>
    <lineage>
        <taxon>Bacteria</taxon>
        <taxon>Bacillati</taxon>
        <taxon>Actinomycetota</taxon>
        <taxon>Actinomycetes</taxon>
        <taxon>Micromonosporales</taxon>
        <taxon>Micromonosporaceae</taxon>
        <taxon>Rhizocola</taxon>
    </lineage>
</organism>
<feature type="transmembrane region" description="Helical" evidence="5">
    <location>
        <begin position="271"/>
        <end position="287"/>
    </location>
</feature>
<feature type="transmembrane region" description="Helical" evidence="5">
    <location>
        <begin position="165"/>
        <end position="184"/>
    </location>
</feature>
<evidence type="ECO:0000256" key="4">
    <source>
        <dbReference type="ARBA" id="ARBA00023136"/>
    </source>
</evidence>
<dbReference type="Gene3D" id="1.20.1250.20">
    <property type="entry name" value="MFS general substrate transporter like domains"/>
    <property type="match status" value="1"/>
</dbReference>
<proteinExistence type="predicted"/>
<dbReference type="RefSeq" id="WP_203913763.1">
    <property type="nucleotide sequence ID" value="NZ_BONY01000083.1"/>
</dbReference>
<evidence type="ECO:0000256" key="1">
    <source>
        <dbReference type="ARBA" id="ARBA00004141"/>
    </source>
</evidence>
<evidence type="ECO:0000256" key="2">
    <source>
        <dbReference type="ARBA" id="ARBA00022692"/>
    </source>
</evidence>
<dbReference type="GO" id="GO:0016020">
    <property type="term" value="C:membrane"/>
    <property type="evidence" value="ECO:0007669"/>
    <property type="project" value="UniProtKB-SubCell"/>
</dbReference>
<feature type="transmembrane region" description="Helical" evidence="5">
    <location>
        <begin position="326"/>
        <end position="346"/>
    </location>
</feature>
<dbReference type="Proteomes" id="UP000612899">
    <property type="component" value="Unassembled WGS sequence"/>
</dbReference>
<dbReference type="InterPro" id="IPR036259">
    <property type="entry name" value="MFS_trans_sf"/>
</dbReference>
<name>A0A8J3QFK7_9ACTN</name>
<reference evidence="6" key="1">
    <citation type="submission" date="2021-01" db="EMBL/GenBank/DDBJ databases">
        <title>Whole genome shotgun sequence of Rhizocola hellebori NBRC 109834.</title>
        <authorList>
            <person name="Komaki H."/>
            <person name="Tamura T."/>
        </authorList>
    </citation>
    <scope>NUCLEOTIDE SEQUENCE</scope>
    <source>
        <strain evidence="6">NBRC 109834</strain>
    </source>
</reference>
<dbReference type="Pfam" id="PF07690">
    <property type="entry name" value="MFS_1"/>
    <property type="match status" value="1"/>
</dbReference>
<dbReference type="EMBL" id="BONY01000083">
    <property type="protein sequence ID" value="GIH10038.1"/>
    <property type="molecule type" value="Genomic_DNA"/>
</dbReference>
<dbReference type="InterPro" id="IPR051788">
    <property type="entry name" value="MFS_Transporter"/>
</dbReference>
<keyword evidence="7" id="KW-1185">Reference proteome</keyword>
<keyword evidence="4 5" id="KW-0472">Membrane</keyword>
<dbReference type="GO" id="GO:0022857">
    <property type="term" value="F:transmembrane transporter activity"/>
    <property type="evidence" value="ECO:0007669"/>
    <property type="project" value="InterPro"/>
</dbReference>
<protein>
    <submittedName>
        <fullName evidence="6">MFS transporter</fullName>
    </submittedName>
</protein>
<feature type="transmembrane region" description="Helical" evidence="5">
    <location>
        <begin position="352"/>
        <end position="373"/>
    </location>
</feature>
<dbReference type="CDD" id="cd17393">
    <property type="entry name" value="MFS_MosC_like"/>
    <property type="match status" value="1"/>
</dbReference>
<dbReference type="AlphaFoldDB" id="A0A8J3QFK7"/>
<evidence type="ECO:0000256" key="5">
    <source>
        <dbReference type="SAM" id="Phobius"/>
    </source>
</evidence>
<dbReference type="InterPro" id="IPR011701">
    <property type="entry name" value="MFS"/>
</dbReference>
<feature type="transmembrane region" description="Helical" evidence="5">
    <location>
        <begin position="44"/>
        <end position="63"/>
    </location>
</feature>
<comment type="subcellular location">
    <subcellularLocation>
        <location evidence="1">Membrane</location>
        <topology evidence="1">Multi-pass membrane protein</topology>
    </subcellularLocation>
</comment>
<dbReference type="SUPFAM" id="SSF103473">
    <property type="entry name" value="MFS general substrate transporter"/>
    <property type="match status" value="1"/>
</dbReference>
<feature type="transmembrane region" description="Helical" evidence="5">
    <location>
        <begin position="293"/>
        <end position="314"/>
    </location>
</feature>
<feature type="transmembrane region" description="Helical" evidence="5">
    <location>
        <begin position="75"/>
        <end position="92"/>
    </location>
</feature>
<dbReference type="PANTHER" id="PTHR23514:SF13">
    <property type="entry name" value="INNER MEMBRANE PROTEIN YBJJ"/>
    <property type="match status" value="1"/>
</dbReference>
<evidence type="ECO:0000313" key="7">
    <source>
        <dbReference type="Proteomes" id="UP000612899"/>
    </source>
</evidence>
<evidence type="ECO:0000313" key="6">
    <source>
        <dbReference type="EMBL" id="GIH10038.1"/>
    </source>
</evidence>
<gene>
    <name evidence="6" type="ORF">Rhe02_81050</name>
</gene>
<keyword evidence="2 5" id="KW-0812">Transmembrane</keyword>
<feature type="transmembrane region" description="Helical" evidence="5">
    <location>
        <begin position="138"/>
        <end position="159"/>
    </location>
</feature>
<sequence>MITPELTRARWAVAAIFAVHGMSSGSFAARIPWVADHLRLEAGQLGLVLLMPAIGALVSMPFAGRLVNRFGGKTVTRVFIAAWTVAVMLVPLAPNRWLLMAILLLAGAAAGTSDMAMNAEGVAVEKGLGRSIMSSLHGMWSVGGLIGGGIGAAAAYLGVGAPANLAAVGFLLLIAGFFAGRYLLVTEPGSEQDSAPRFSLPRGPVLIIGLVGLCAVFAEIAAADWSAVYMRRVLGTGEGTAAVAYATFALAMSASRLSGDYVVARIGAVRTVRFAGLAGVIGGILVATSWSGLLVTLGFGLIGVGVAVVVPLAFSAAGHADAHPANAIAGVATVSYGAGLAAPGVIGGVAHLTSLPVSFALVTGLILIVVLSASRLRGAEVAHAPVPTPSPMGTM</sequence>
<dbReference type="PANTHER" id="PTHR23514">
    <property type="entry name" value="BYPASS OF STOP CODON PROTEIN 6"/>
    <property type="match status" value="1"/>
</dbReference>
<keyword evidence="3 5" id="KW-1133">Transmembrane helix</keyword>